<feature type="region of interest" description="Disordered" evidence="1">
    <location>
        <begin position="11"/>
        <end position="32"/>
    </location>
</feature>
<sequence length="116" mass="12794">MWFRGPLVPREGRRMRGKEGHGRGSGGETGRLDLGDATASWWSWSVVVPQTGQVGRGRGEGQPQLSCFCRGFSQGDPVLCWPGNGEKERGGTSPMVEMWFYLSYGGYRGLLVAREK</sequence>
<evidence type="ECO:0000256" key="1">
    <source>
        <dbReference type="SAM" id="MobiDB-lite"/>
    </source>
</evidence>
<comment type="caution">
    <text evidence="2">The sequence shown here is derived from an EMBL/GenBank/DDBJ whole genome shotgun (WGS) entry which is preliminary data.</text>
</comment>
<dbReference type="EMBL" id="JACEIK010008780">
    <property type="protein sequence ID" value="MCE3051626.1"/>
    <property type="molecule type" value="Genomic_DNA"/>
</dbReference>
<evidence type="ECO:0000313" key="3">
    <source>
        <dbReference type="Proteomes" id="UP000823775"/>
    </source>
</evidence>
<organism evidence="2 3">
    <name type="scientific">Datura stramonium</name>
    <name type="common">Jimsonweed</name>
    <name type="synonym">Common thornapple</name>
    <dbReference type="NCBI Taxonomy" id="4076"/>
    <lineage>
        <taxon>Eukaryota</taxon>
        <taxon>Viridiplantae</taxon>
        <taxon>Streptophyta</taxon>
        <taxon>Embryophyta</taxon>
        <taxon>Tracheophyta</taxon>
        <taxon>Spermatophyta</taxon>
        <taxon>Magnoliopsida</taxon>
        <taxon>eudicotyledons</taxon>
        <taxon>Gunneridae</taxon>
        <taxon>Pentapetalae</taxon>
        <taxon>asterids</taxon>
        <taxon>lamiids</taxon>
        <taxon>Solanales</taxon>
        <taxon>Solanaceae</taxon>
        <taxon>Solanoideae</taxon>
        <taxon>Datureae</taxon>
        <taxon>Datura</taxon>
    </lineage>
</organism>
<dbReference type="Proteomes" id="UP000823775">
    <property type="component" value="Unassembled WGS sequence"/>
</dbReference>
<protein>
    <submittedName>
        <fullName evidence="2">Uncharacterized protein</fullName>
    </submittedName>
</protein>
<name>A0ABS8WNX8_DATST</name>
<feature type="non-terminal residue" evidence="2">
    <location>
        <position position="116"/>
    </location>
</feature>
<accession>A0ABS8WNX8</accession>
<evidence type="ECO:0000313" key="2">
    <source>
        <dbReference type="EMBL" id="MCE3051626.1"/>
    </source>
</evidence>
<reference evidence="2 3" key="1">
    <citation type="journal article" date="2021" name="BMC Genomics">
        <title>Datura genome reveals duplications of psychoactive alkaloid biosynthetic genes and high mutation rate following tissue culture.</title>
        <authorList>
            <person name="Rajewski A."/>
            <person name="Carter-House D."/>
            <person name="Stajich J."/>
            <person name="Litt A."/>
        </authorList>
    </citation>
    <scope>NUCLEOTIDE SEQUENCE [LARGE SCALE GENOMIC DNA]</scope>
    <source>
        <strain evidence="2">AR-01</strain>
    </source>
</reference>
<gene>
    <name evidence="2" type="ORF">HAX54_050380</name>
</gene>
<proteinExistence type="predicted"/>
<feature type="compositionally biased region" description="Basic and acidic residues" evidence="1">
    <location>
        <begin position="11"/>
        <end position="22"/>
    </location>
</feature>
<keyword evidence="3" id="KW-1185">Reference proteome</keyword>